<dbReference type="Proteomes" id="UP001341840">
    <property type="component" value="Unassembled WGS sequence"/>
</dbReference>
<name>A0ABU6QCR2_9FABA</name>
<keyword evidence="3" id="KW-1185">Reference proteome</keyword>
<evidence type="ECO:0000256" key="1">
    <source>
        <dbReference type="SAM" id="MobiDB-lite"/>
    </source>
</evidence>
<evidence type="ECO:0000313" key="2">
    <source>
        <dbReference type="EMBL" id="MED6109681.1"/>
    </source>
</evidence>
<feature type="region of interest" description="Disordered" evidence="1">
    <location>
        <begin position="74"/>
        <end position="99"/>
    </location>
</feature>
<dbReference type="EMBL" id="JASCZI010000174">
    <property type="protein sequence ID" value="MED6109681.1"/>
    <property type="molecule type" value="Genomic_DNA"/>
</dbReference>
<protein>
    <submittedName>
        <fullName evidence="2">Uncharacterized protein</fullName>
    </submittedName>
</protein>
<evidence type="ECO:0000313" key="3">
    <source>
        <dbReference type="Proteomes" id="UP001341840"/>
    </source>
</evidence>
<organism evidence="2 3">
    <name type="scientific">Stylosanthes scabra</name>
    <dbReference type="NCBI Taxonomy" id="79078"/>
    <lineage>
        <taxon>Eukaryota</taxon>
        <taxon>Viridiplantae</taxon>
        <taxon>Streptophyta</taxon>
        <taxon>Embryophyta</taxon>
        <taxon>Tracheophyta</taxon>
        <taxon>Spermatophyta</taxon>
        <taxon>Magnoliopsida</taxon>
        <taxon>eudicotyledons</taxon>
        <taxon>Gunneridae</taxon>
        <taxon>Pentapetalae</taxon>
        <taxon>rosids</taxon>
        <taxon>fabids</taxon>
        <taxon>Fabales</taxon>
        <taxon>Fabaceae</taxon>
        <taxon>Papilionoideae</taxon>
        <taxon>50 kb inversion clade</taxon>
        <taxon>dalbergioids sensu lato</taxon>
        <taxon>Dalbergieae</taxon>
        <taxon>Pterocarpus clade</taxon>
        <taxon>Stylosanthes</taxon>
    </lineage>
</organism>
<accession>A0ABU6QCR2</accession>
<reference evidence="2 3" key="1">
    <citation type="journal article" date="2023" name="Plants (Basel)">
        <title>Bridging the Gap: Combining Genomics and Transcriptomics Approaches to Understand Stylosanthes scabra, an Orphan Legume from the Brazilian Caatinga.</title>
        <authorList>
            <person name="Ferreira-Neto J.R.C."/>
            <person name="da Silva M.D."/>
            <person name="Binneck E."/>
            <person name="de Melo N.F."/>
            <person name="da Silva R.H."/>
            <person name="de Melo A.L.T.M."/>
            <person name="Pandolfi V."/>
            <person name="Bustamante F.O."/>
            <person name="Brasileiro-Vidal A.C."/>
            <person name="Benko-Iseppon A.M."/>
        </authorList>
    </citation>
    <scope>NUCLEOTIDE SEQUENCE [LARGE SCALE GENOMIC DNA]</scope>
    <source>
        <tissue evidence="2">Leaves</tissue>
    </source>
</reference>
<proteinExistence type="predicted"/>
<sequence length="201" mass="22686">MHNTIPYTTLSDIPTTPEQGDTTSSKTTLTESNTQPPIQKLLEWRFHLGHGGFIERQKINSFEPFWGEEAQRRWSSRQWHDQPPPSFLHGRRRSKLEDSDSTVTAGAILPSTVESSSFPSFLLEMDLPPPPNNDDDDLWTTVEIGARRQRASPPSSRHVLHCSNPLSLRTLNMSLSLSPTRRRRPSLTGLPLPSSIADLLR</sequence>
<feature type="region of interest" description="Disordered" evidence="1">
    <location>
        <begin position="1"/>
        <end position="35"/>
    </location>
</feature>
<gene>
    <name evidence="2" type="ORF">PIB30_035949</name>
</gene>
<comment type="caution">
    <text evidence="2">The sequence shown here is derived from an EMBL/GenBank/DDBJ whole genome shotgun (WGS) entry which is preliminary data.</text>
</comment>